<evidence type="ECO:0000313" key="2">
    <source>
        <dbReference type="EMBL" id="KAK9417085.1"/>
    </source>
</evidence>
<feature type="compositionally biased region" description="Pro residues" evidence="1">
    <location>
        <begin position="1"/>
        <end position="12"/>
    </location>
</feature>
<dbReference type="Proteomes" id="UP001408356">
    <property type="component" value="Unassembled WGS sequence"/>
</dbReference>
<keyword evidence="3" id="KW-1185">Reference proteome</keyword>
<evidence type="ECO:0000256" key="1">
    <source>
        <dbReference type="SAM" id="MobiDB-lite"/>
    </source>
</evidence>
<dbReference type="EMBL" id="JARVKF010000401">
    <property type="protein sequence ID" value="KAK9417085.1"/>
    <property type="molecule type" value="Genomic_DNA"/>
</dbReference>
<evidence type="ECO:0000313" key="3">
    <source>
        <dbReference type="Proteomes" id="UP001408356"/>
    </source>
</evidence>
<organism evidence="2 3">
    <name type="scientific">Seiridium unicorne</name>
    <dbReference type="NCBI Taxonomy" id="138068"/>
    <lineage>
        <taxon>Eukaryota</taxon>
        <taxon>Fungi</taxon>
        <taxon>Dikarya</taxon>
        <taxon>Ascomycota</taxon>
        <taxon>Pezizomycotina</taxon>
        <taxon>Sordariomycetes</taxon>
        <taxon>Xylariomycetidae</taxon>
        <taxon>Amphisphaeriales</taxon>
        <taxon>Sporocadaceae</taxon>
        <taxon>Seiridium</taxon>
    </lineage>
</organism>
<gene>
    <name evidence="2" type="ORF">SUNI508_09103</name>
</gene>
<comment type="caution">
    <text evidence="2">The sequence shown here is derived from an EMBL/GenBank/DDBJ whole genome shotgun (WGS) entry which is preliminary data.</text>
</comment>
<feature type="region of interest" description="Disordered" evidence="1">
    <location>
        <begin position="1"/>
        <end position="39"/>
    </location>
</feature>
<accession>A0ABR2UR08</accession>
<reference evidence="2 3" key="1">
    <citation type="journal article" date="2024" name="J. Plant Pathol.">
        <title>Sequence and assembly of the genome of Seiridium unicorne, isolate CBS 538.82, causal agent of cypress canker disease.</title>
        <authorList>
            <person name="Scali E."/>
            <person name="Rocca G.D."/>
            <person name="Danti R."/>
            <person name="Garbelotto M."/>
            <person name="Barberini S."/>
            <person name="Baroncelli R."/>
            <person name="Emiliani G."/>
        </authorList>
    </citation>
    <scope>NUCLEOTIDE SEQUENCE [LARGE SCALE GENOMIC DNA]</scope>
    <source>
        <strain evidence="2 3">BM-138-508</strain>
    </source>
</reference>
<sequence length="99" mass="10546">MGTNPDSPPSRPIPALASLKGSEPVDDLEASPVPEDAGTAAHTWPRDVFGFRIRFGEPEVSSAVSVVNDQAFVRFGWAFAIHPVASIMSYLPGTQNHTA</sequence>
<proteinExistence type="predicted"/>
<name>A0ABR2UR08_9PEZI</name>
<protein>
    <submittedName>
        <fullName evidence="2">Uncharacterized protein</fullName>
    </submittedName>
</protein>